<dbReference type="GO" id="GO:0004497">
    <property type="term" value="F:monooxygenase activity"/>
    <property type="evidence" value="ECO:0007669"/>
    <property type="project" value="UniProtKB-KW"/>
</dbReference>
<reference evidence="7" key="2">
    <citation type="submission" date="2023-05" db="EMBL/GenBank/DDBJ databases">
        <authorList>
            <consortium name="Lawrence Berkeley National Laboratory"/>
            <person name="Steindorff A."/>
            <person name="Hensen N."/>
            <person name="Bonometti L."/>
            <person name="Westerberg I."/>
            <person name="Brannstrom I.O."/>
            <person name="Guillou S."/>
            <person name="Cros-Aarteil S."/>
            <person name="Calhoun S."/>
            <person name="Haridas S."/>
            <person name="Kuo A."/>
            <person name="Mondo S."/>
            <person name="Pangilinan J."/>
            <person name="Riley R."/>
            <person name="Labutti K."/>
            <person name="Andreopoulos B."/>
            <person name="Lipzen A."/>
            <person name="Chen C."/>
            <person name="Yanf M."/>
            <person name="Daum C."/>
            <person name="Ng V."/>
            <person name="Clum A."/>
            <person name="Ohm R."/>
            <person name="Martin F."/>
            <person name="Silar P."/>
            <person name="Natvig D."/>
            <person name="Lalanne C."/>
            <person name="Gautier V."/>
            <person name="Ament-Velasquez S.L."/>
            <person name="Kruys A."/>
            <person name="Hutchinson M.I."/>
            <person name="Powell A.J."/>
            <person name="Barry K."/>
            <person name="Miller A.N."/>
            <person name="Grigoriev I.V."/>
            <person name="Debuchy R."/>
            <person name="Gladieux P."/>
            <person name="Thoren M.H."/>
            <person name="Johannesson H."/>
        </authorList>
    </citation>
    <scope>NUCLEOTIDE SEQUENCE</scope>
    <source>
        <strain evidence="7">CBS 990.96</strain>
    </source>
</reference>
<accession>A0AAN7BTN4</accession>
<organism evidence="7 8">
    <name type="scientific">Podospora fimiseda</name>
    <dbReference type="NCBI Taxonomy" id="252190"/>
    <lineage>
        <taxon>Eukaryota</taxon>
        <taxon>Fungi</taxon>
        <taxon>Dikarya</taxon>
        <taxon>Ascomycota</taxon>
        <taxon>Pezizomycotina</taxon>
        <taxon>Sordariomycetes</taxon>
        <taxon>Sordariomycetidae</taxon>
        <taxon>Sordariales</taxon>
        <taxon>Podosporaceae</taxon>
        <taxon>Podospora</taxon>
    </lineage>
</organism>
<keyword evidence="5" id="KW-0503">Monooxygenase</keyword>
<dbReference type="Gene3D" id="3.50.50.60">
    <property type="entry name" value="FAD/NAD(P)-binding domain"/>
    <property type="match status" value="1"/>
</dbReference>
<evidence type="ECO:0000259" key="6">
    <source>
        <dbReference type="Pfam" id="PF01494"/>
    </source>
</evidence>
<protein>
    <recommendedName>
        <fullName evidence="6">FAD-binding domain-containing protein</fullName>
    </recommendedName>
</protein>
<comment type="caution">
    <text evidence="7">The sequence shown here is derived from an EMBL/GenBank/DDBJ whole genome shotgun (WGS) entry which is preliminary data.</text>
</comment>
<dbReference type="PRINTS" id="PR00420">
    <property type="entry name" value="RNGMNOXGNASE"/>
</dbReference>
<gene>
    <name evidence="7" type="ORF">QBC38DRAFT_508382</name>
</gene>
<evidence type="ECO:0000256" key="3">
    <source>
        <dbReference type="ARBA" id="ARBA00022827"/>
    </source>
</evidence>
<dbReference type="EMBL" id="MU865310">
    <property type="protein sequence ID" value="KAK4229257.1"/>
    <property type="molecule type" value="Genomic_DNA"/>
</dbReference>
<dbReference type="Proteomes" id="UP001301958">
    <property type="component" value="Unassembled WGS sequence"/>
</dbReference>
<reference evidence="7" key="1">
    <citation type="journal article" date="2023" name="Mol. Phylogenet. Evol.">
        <title>Genome-scale phylogeny and comparative genomics of the fungal order Sordariales.</title>
        <authorList>
            <person name="Hensen N."/>
            <person name="Bonometti L."/>
            <person name="Westerberg I."/>
            <person name="Brannstrom I.O."/>
            <person name="Guillou S."/>
            <person name="Cros-Aarteil S."/>
            <person name="Calhoun S."/>
            <person name="Haridas S."/>
            <person name="Kuo A."/>
            <person name="Mondo S."/>
            <person name="Pangilinan J."/>
            <person name="Riley R."/>
            <person name="LaButti K."/>
            <person name="Andreopoulos B."/>
            <person name="Lipzen A."/>
            <person name="Chen C."/>
            <person name="Yan M."/>
            <person name="Daum C."/>
            <person name="Ng V."/>
            <person name="Clum A."/>
            <person name="Steindorff A."/>
            <person name="Ohm R.A."/>
            <person name="Martin F."/>
            <person name="Silar P."/>
            <person name="Natvig D.O."/>
            <person name="Lalanne C."/>
            <person name="Gautier V."/>
            <person name="Ament-Velasquez S.L."/>
            <person name="Kruys A."/>
            <person name="Hutchinson M.I."/>
            <person name="Powell A.J."/>
            <person name="Barry K."/>
            <person name="Miller A.N."/>
            <person name="Grigoriev I.V."/>
            <person name="Debuchy R."/>
            <person name="Gladieux P."/>
            <person name="Hiltunen Thoren M."/>
            <person name="Johannesson H."/>
        </authorList>
    </citation>
    <scope>NUCLEOTIDE SEQUENCE</scope>
    <source>
        <strain evidence="7">CBS 990.96</strain>
    </source>
</reference>
<keyword evidence="4" id="KW-0560">Oxidoreductase</keyword>
<evidence type="ECO:0000256" key="2">
    <source>
        <dbReference type="ARBA" id="ARBA00022630"/>
    </source>
</evidence>
<dbReference type="SUPFAM" id="SSF51905">
    <property type="entry name" value="FAD/NAD(P)-binding domain"/>
    <property type="match status" value="1"/>
</dbReference>
<dbReference type="InterPro" id="IPR036188">
    <property type="entry name" value="FAD/NAD-bd_sf"/>
</dbReference>
<proteinExistence type="inferred from homology"/>
<dbReference type="AlphaFoldDB" id="A0AAN7BTN4"/>
<sequence>MSSSPISVIIVGAGFAGLTAALELSRKSIPVLLLEKSPSLSQTLGDIISFGQNSSRFFAKWPGVLEKLDPIIHQSTEFHFHDWQGKFVTTQSFVEEHRKWGTRVNGHRGEIHQILFDQASAQPNISILLNQTVMSYSETKDSAIVTTSSGHTFTADLVLAAEGVHSRARSKILGYDDHSRPTPSGYAVFRAWFPSSPLLTSNPLIKHLVYPNGDTHNGWIGKDVHFLTASIKNGTEFSWVCTHADDAQIKESWQFPGSKEKALKVVEGWDPIVQEIIRVTPEDRLFDYKLVFRDPLPTFVSPEHGRIAVIGDAAHPFLPTSVQGASQAMEDGVVMAACLDIAGKDKVQEAVKVWERIRYERVHAIQKTGVQTREQWHKADWDAIWKNPDSLHLKREAWILDFDAEKVAYQRYQEVRKELESGEKL</sequence>
<comment type="similarity">
    <text evidence="1">Belongs to the paxM FAD-dependent monooxygenase family.</text>
</comment>
<dbReference type="InterPro" id="IPR002938">
    <property type="entry name" value="FAD-bd"/>
</dbReference>
<dbReference type="Pfam" id="PF01494">
    <property type="entry name" value="FAD_binding_3"/>
    <property type="match status" value="1"/>
</dbReference>
<keyword evidence="3" id="KW-0274">FAD</keyword>
<dbReference type="SUPFAM" id="SSF54373">
    <property type="entry name" value="FAD-linked reductases, C-terminal domain"/>
    <property type="match status" value="1"/>
</dbReference>
<evidence type="ECO:0000256" key="1">
    <source>
        <dbReference type="ARBA" id="ARBA00007992"/>
    </source>
</evidence>
<name>A0AAN7BTN4_9PEZI</name>
<dbReference type="PANTHER" id="PTHR13789">
    <property type="entry name" value="MONOOXYGENASE"/>
    <property type="match status" value="1"/>
</dbReference>
<dbReference type="InterPro" id="IPR050493">
    <property type="entry name" value="FAD-dep_Monooxygenase_BioMet"/>
</dbReference>
<evidence type="ECO:0000256" key="4">
    <source>
        <dbReference type="ARBA" id="ARBA00023002"/>
    </source>
</evidence>
<feature type="domain" description="FAD-binding" evidence="6">
    <location>
        <begin position="7"/>
        <end position="339"/>
    </location>
</feature>
<evidence type="ECO:0000313" key="8">
    <source>
        <dbReference type="Proteomes" id="UP001301958"/>
    </source>
</evidence>
<dbReference type="PANTHER" id="PTHR13789:SF236">
    <property type="entry name" value="MONOOXYGENASE, PUTATIVE (AFU_ORTHOLOGUE AFUA_6G12060)-RELATED"/>
    <property type="match status" value="1"/>
</dbReference>
<keyword evidence="2" id="KW-0285">Flavoprotein</keyword>
<keyword evidence="8" id="KW-1185">Reference proteome</keyword>
<dbReference type="GO" id="GO:0071949">
    <property type="term" value="F:FAD binding"/>
    <property type="evidence" value="ECO:0007669"/>
    <property type="project" value="InterPro"/>
</dbReference>
<evidence type="ECO:0000256" key="5">
    <source>
        <dbReference type="ARBA" id="ARBA00023033"/>
    </source>
</evidence>
<evidence type="ECO:0000313" key="7">
    <source>
        <dbReference type="EMBL" id="KAK4229257.1"/>
    </source>
</evidence>